<name>A0A0W7WJ63_9RHOB</name>
<dbReference type="NCBIfam" id="TIGR02118">
    <property type="entry name" value="EthD family reductase"/>
    <property type="match status" value="1"/>
</dbReference>
<dbReference type="AlphaFoldDB" id="A0A0W7WJ63"/>
<keyword evidence="3" id="KW-1185">Reference proteome</keyword>
<dbReference type="Pfam" id="PF07110">
    <property type="entry name" value="EthD"/>
    <property type="match status" value="1"/>
</dbReference>
<dbReference type="STRING" id="1685382.AVJ23_11610"/>
<dbReference type="InterPro" id="IPR011008">
    <property type="entry name" value="Dimeric_a/b-barrel"/>
</dbReference>
<feature type="domain" description="EthD" evidence="1">
    <location>
        <begin position="19"/>
        <end position="91"/>
    </location>
</feature>
<protein>
    <submittedName>
        <fullName evidence="2">Ethyl tert-butyl ether degradation protein EthD</fullName>
    </submittedName>
</protein>
<evidence type="ECO:0000313" key="2">
    <source>
        <dbReference type="EMBL" id="KUF10520.1"/>
    </source>
</evidence>
<reference evidence="2 3" key="1">
    <citation type="submission" date="2015-12" db="EMBL/GenBank/DDBJ databases">
        <authorList>
            <person name="Shamseldin A."/>
            <person name="Moawad H."/>
            <person name="Abd El-Rahim W.M."/>
            <person name="Sadowsky M.J."/>
        </authorList>
    </citation>
    <scope>NUCLEOTIDE SEQUENCE [LARGE SCALE GENOMIC DNA]</scope>
    <source>
        <strain evidence="2 3">SJ5A-1</strain>
    </source>
</reference>
<dbReference type="PANTHER" id="PTHR40260">
    <property type="entry name" value="BLR8190 PROTEIN"/>
    <property type="match status" value="1"/>
</dbReference>
<evidence type="ECO:0000259" key="1">
    <source>
        <dbReference type="Pfam" id="PF07110"/>
    </source>
</evidence>
<dbReference type="RefSeq" id="WP_058862359.1">
    <property type="nucleotide sequence ID" value="NZ_LPXO01000006.1"/>
</dbReference>
<evidence type="ECO:0000313" key="3">
    <source>
        <dbReference type="Proteomes" id="UP000054396"/>
    </source>
</evidence>
<accession>A0A0W7WJ63</accession>
<comment type="caution">
    <text evidence="2">The sequence shown here is derived from an EMBL/GenBank/DDBJ whole genome shotgun (WGS) entry which is preliminary data.</text>
</comment>
<dbReference type="PANTHER" id="PTHR40260:SF2">
    <property type="entry name" value="BLR8190 PROTEIN"/>
    <property type="match status" value="1"/>
</dbReference>
<dbReference type="OrthoDB" id="5343971at2"/>
<dbReference type="Gene3D" id="3.30.70.100">
    <property type="match status" value="1"/>
</dbReference>
<organism evidence="2 3">
    <name type="scientific">Pseudoponticoccus marisrubri</name>
    <dbReference type="NCBI Taxonomy" id="1685382"/>
    <lineage>
        <taxon>Bacteria</taxon>
        <taxon>Pseudomonadati</taxon>
        <taxon>Pseudomonadota</taxon>
        <taxon>Alphaproteobacteria</taxon>
        <taxon>Rhodobacterales</taxon>
        <taxon>Roseobacteraceae</taxon>
        <taxon>Pseudoponticoccus</taxon>
    </lineage>
</organism>
<dbReference type="SUPFAM" id="SSF54909">
    <property type="entry name" value="Dimeric alpha+beta barrel"/>
    <property type="match status" value="1"/>
</dbReference>
<dbReference type="GO" id="GO:0016491">
    <property type="term" value="F:oxidoreductase activity"/>
    <property type="evidence" value="ECO:0007669"/>
    <property type="project" value="InterPro"/>
</dbReference>
<dbReference type="EMBL" id="LPXO01000006">
    <property type="protein sequence ID" value="KUF10520.1"/>
    <property type="molecule type" value="Genomic_DNA"/>
</dbReference>
<sequence length="102" mass="10798">MSASVQVLYPASDGSTFDHDYYVGTHMKMVQEAWGDLMQQIVVTKGVAGGPETPPGYHAVATMVFPDEAAMQAALGKAGPLLKDIPNFTDTTPQMLIGEVVG</sequence>
<gene>
    <name evidence="2" type="ORF">AVJ23_11610</name>
</gene>
<dbReference type="InterPro" id="IPR009799">
    <property type="entry name" value="EthD_dom"/>
</dbReference>
<dbReference type="Proteomes" id="UP000054396">
    <property type="component" value="Unassembled WGS sequence"/>
</dbReference>
<proteinExistence type="predicted"/>